<comment type="function">
    <text evidence="1">Involved in protein precursor import into chloroplasts. May be part of an intermediate translocation complex acting as a protein-conducting channel at the inner envelope.</text>
</comment>
<feature type="transmembrane region" description="Helical" evidence="5">
    <location>
        <begin position="83"/>
        <end position="102"/>
    </location>
</feature>
<feature type="transmembrane region" description="Helical" evidence="5">
    <location>
        <begin position="217"/>
        <end position="237"/>
    </location>
</feature>
<evidence type="ECO:0000256" key="3">
    <source>
        <dbReference type="ARBA" id="ARBA00022780"/>
    </source>
</evidence>
<keyword evidence="5" id="KW-0472">Membrane</keyword>
<evidence type="ECO:0000256" key="5">
    <source>
        <dbReference type="SAM" id="Phobius"/>
    </source>
</evidence>
<evidence type="ECO:0000256" key="1">
    <source>
        <dbReference type="ARBA" id="ARBA00002515"/>
    </source>
</evidence>
<feature type="compositionally biased region" description="Basic and acidic residues" evidence="4">
    <location>
        <begin position="626"/>
        <end position="685"/>
    </location>
</feature>
<dbReference type="GO" id="GO:0009706">
    <property type="term" value="C:chloroplast inner membrane"/>
    <property type="evidence" value="ECO:0007669"/>
    <property type="project" value="UniProtKB-SubCell"/>
</dbReference>
<proteinExistence type="predicted"/>
<evidence type="ECO:0000313" key="6">
    <source>
        <dbReference type="EMBL" id="QYB23411.1"/>
    </source>
</evidence>
<feature type="compositionally biased region" description="Acidic residues" evidence="4">
    <location>
        <begin position="261"/>
        <end position="280"/>
    </location>
</feature>
<evidence type="ECO:0000256" key="4">
    <source>
        <dbReference type="SAM" id="MobiDB-lite"/>
    </source>
</evidence>
<dbReference type="CDD" id="cd22249">
    <property type="entry name" value="UDM1_RNF168_RNF169-like"/>
    <property type="match status" value="1"/>
</dbReference>
<keyword evidence="5" id="KW-1133">Transmembrane helix</keyword>
<feature type="transmembrane region" description="Helical" evidence="5">
    <location>
        <begin position="129"/>
        <end position="152"/>
    </location>
</feature>
<feature type="compositionally biased region" description="Basic and acidic residues" evidence="4">
    <location>
        <begin position="1630"/>
        <end position="1673"/>
    </location>
</feature>
<sequence length="1933" mass="229873">MLDRTVRTFILENFLKLMNSVVVAGLYFGFLMSLFGGPSNLFLIRARVMEKGREKKIAATTGFITGKLMMFISIYYAPLYVGLSRPHTITALILPYLFFNFLDKNDKHYFLNSGYNNSNSIRKFSVYKVFFNHLVFQLLNPCFFSSSIFIRLVNIYLFRCNNKLLFLTSSSLGWLIGHIFCIKCIGLILVWLQQHNSIKSIKSRVTIRFDKYIMLEFRNYAGQLFAVFSLIILFHYLCRIPLPYCLTEKSQEIEEGKKEEDEKEEDEKEEDEKGEDEIDSETEKTKQEQNESLEEDTIEEQMEKPLRTTLFDFKRWNRPLRYIKNDHFENFVRNENSQFFFHICQSDGKERISFTYPPNLSAFLKIMEKKMDLFTRDKISYNELSNSWSSANLEKRKKLSNEFLKRAKVLDKGFSLPDVLENRIRLCNDEKIKYLPKIYDPFLNGRFRGRIEKSFSPSIENETDATNSIFINKIHGILLSSNSNSPEFEQKMDPFDIDKKSVLTEIGFFFNLISKFSEKSVSSLNFDGLYLFPEHEQVKIYSEEQKRKKEFLLDAIRTDLKDQTIFNEENYIEINEIRKNVPRWSFKLISDLEQLTDSLQKEPQIRSRDANRIVIFTKKEEEELAKNKKEEEELAKNKKEEEELAKNKKGELAKNKKEELAKNKKEELAKNKKEELAKNKKEELHTPNLENTDDNEDMIDKVEKSKEKEAELALLKYSREPDFARDLIRGSMRAQRRKTVPLKEFQSHPHSPLFLYKIQKYSFFFGDLFDDISQYLKEYFRKQGTDNSEFLAFEKRRQEDQKEGKKNDEDQRLIEIEEAWESILYGLTLRSFVIIAQSYLRKYIILPSLIIAKNIIRIVLFQDPEWSEDFRDWKKEVHIKCTYQGIPVSSNKFPQNWVTEGLQIRILSPFVLKPWRKSEKVQFTEKTTRSTKKKRVKKKNLWILTACGTQIESYLDYYIPNPFSFLGPIFKKIKKQWIRDFKNRFSPVISILNERKKEFLTILNERKKEFLTILNEIGKWNIKSILFGFQNRYELSESKKNSTISKNNPMIYESPVRIQSSIYESPVLIQSSNWINSAFTEKRIRDLNLKTMIINKQIEKMNQEKNGEVITSEKNLNSNRGIYANLTFYEMESDPIFELQKNIFLIFFGSEPRFELLQNIFRIFRKINVRLSRKSYSFFKIFMEKIYMDILLWVIHIPRINVQLFLESTKKSVNKSISKKKTNAERIDKTNQSIIPFMSIIQKSCNSTNKNSQNSCDVSSLSQAYVFFKLSQTLVSNVYNYKLRSIFESHESSFFLKNEIKDYFLKLEGKEILDSNKNLPVSDMHYYMERYVREYEYQSMYPYPANDSMFTISIYTQKVVRDSWGGEDEIFDSKFRCKNRPASGMTQWTNWLKTHYQYDLPESSWSRLVPQNWRNGIHKHRVAQNKDLIEYDSDEKTPLILCKKQQLDPDLLELKKKIKKQYRYDLLSYKYINYAEKKKSYIYGYRSPFNDNTRKKEFLDITGDIDISIQNYIAEDVIIDRGRKYLDWKVIDLPWKVMNVEIKNHSIANPKFGFFSKLGIFCNAYMKNPWIMPIKSLVYGKEFDENGKEIKKTDLQPSPSKNDKDKKGEDKKKTDLQPSPSKNDAKTIGLKRDRNDKDKKGEDKKGEDKKGEDKKGEDKKGEDKKGEDKKKTDLQPSPSKNDAKTIGLKRNRNNLMGEQSFLLKKYLGFHLNSHSFLQETIMNNIQLFCFLIRLKNLKKFFIISIQKGDLNLDTMAIQNRRDFTFKDQSKSSKKQIFFMEPVRLARKKKNYEQFFMYQTISLSLIHTNKRKIFPRKPEKSRLDKNHYDLLVPENILSSRRRRELRILMCFNRRNTVHRNTINENEKKINNSRQVLAKKKDLDRETKKRMNLKFFLWPNYRLEDLACINRYWFDTHNGSRFSILRTHMYPRLKI</sequence>
<dbReference type="InterPro" id="IPR008896">
    <property type="entry name" value="TIC214"/>
</dbReference>
<protein>
    <submittedName>
        <fullName evidence="6">Ycf1</fullName>
    </submittedName>
</protein>
<keyword evidence="5" id="KW-0812">Transmembrane</keyword>
<feature type="region of interest" description="Disordered" evidence="4">
    <location>
        <begin position="626"/>
        <end position="698"/>
    </location>
</feature>
<dbReference type="EMBL" id="MZ327727">
    <property type="protein sequence ID" value="QYB23411.1"/>
    <property type="molecule type" value="Genomic_DNA"/>
</dbReference>
<evidence type="ECO:0000256" key="2">
    <source>
        <dbReference type="ARBA" id="ARBA00004478"/>
    </source>
</evidence>
<comment type="subcellular location">
    <subcellularLocation>
        <location evidence="2">Plastid</location>
        <location evidence="2">Chloroplast inner membrane</location>
        <topology evidence="2">Multi-pass membrane protein</topology>
    </subcellularLocation>
</comment>
<feature type="region of interest" description="Disordered" evidence="4">
    <location>
        <begin position="253"/>
        <end position="299"/>
    </location>
</feature>
<dbReference type="PANTHER" id="PTHR33163:SF40">
    <property type="entry name" value="PROTEIN TIC 214"/>
    <property type="match status" value="1"/>
</dbReference>
<accession>A0A8F8XBN1</accession>
<gene>
    <name evidence="6" type="primary">ycf1</name>
</gene>
<dbReference type="PANTHER" id="PTHR33163">
    <property type="entry name" value="PROTEIN TIC 214-RELATED"/>
    <property type="match status" value="1"/>
</dbReference>
<feature type="compositionally biased region" description="Basic and acidic residues" evidence="4">
    <location>
        <begin position="1601"/>
        <end position="1615"/>
    </location>
</feature>
<name>A0A8F8XBN1_9FABA</name>
<organism evidence="6">
    <name type="scientific">Hedysarum polybotrys var. alaschanicum</name>
    <dbReference type="NCBI Taxonomy" id="2862780"/>
    <lineage>
        <taxon>Eukaryota</taxon>
        <taxon>Viridiplantae</taxon>
        <taxon>Streptophyta</taxon>
        <taxon>Embryophyta</taxon>
        <taxon>Tracheophyta</taxon>
        <taxon>Spermatophyta</taxon>
        <taxon>Magnoliopsida</taxon>
        <taxon>eudicotyledons</taxon>
        <taxon>Gunneridae</taxon>
        <taxon>Pentapetalae</taxon>
        <taxon>rosids</taxon>
        <taxon>fabids</taxon>
        <taxon>Fabales</taxon>
        <taxon>Fabaceae</taxon>
        <taxon>Papilionoideae</taxon>
        <taxon>50 kb inversion clade</taxon>
        <taxon>NPAAA clade</taxon>
        <taxon>Hologalegina</taxon>
        <taxon>IRL clade</taxon>
        <taxon>Hedysareae</taxon>
        <taxon>Hedysarum</taxon>
    </lineage>
</organism>
<keyword evidence="6" id="KW-0934">Plastid</keyword>
<reference evidence="6" key="1">
    <citation type="submission" date="2021-06" db="EMBL/GenBank/DDBJ databases">
        <title>Complete plastid genome of Hedysarum polybotrys var. alaschanicum.</title>
        <authorList>
            <person name="Yang Y."/>
        </authorList>
    </citation>
    <scope>NUCLEOTIDE SEQUENCE</scope>
</reference>
<feature type="transmembrane region" description="Helical" evidence="5">
    <location>
        <begin position="20"/>
        <end position="44"/>
    </location>
</feature>
<dbReference type="Pfam" id="PF05758">
    <property type="entry name" value="Ycf1"/>
    <property type="match status" value="3"/>
</dbReference>
<keyword evidence="3" id="KW-1001">Plastid inner membrane</keyword>
<feature type="region of interest" description="Disordered" evidence="4">
    <location>
        <begin position="1589"/>
        <end position="1691"/>
    </location>
</feature>
<geneLocation type="plastid" evidence="6"/>
<feature type="transmembrane region" description="Helical" evidence="5">
    <location>
        <begin position="172"/>
        <end position="192"/>
    </location>
</feature>
<feature type="transmembrane region" description="Helical" evidence="5">
    <location>
        <begin position="56"/>
        <end position="77"/>
    </location>
</feature>